<evidence type="ECO:0000313" key="1">
    <source>
        <dbReference type="EMBL" id="AWX44464.1"/>
    </source>
</evidence>
<evidence type="ECO:0000313" key="2">
    <source>
        <dbReference type="Proteomes" id="UP000248536"/>
    </source>
</evidence>
<keyword evidence="2" id="KW-1185">Reference proteome</keyword>
<reference evidence="1 2" key="1">
    <citation type="submission" date="2018-06" db="EMBL/GenBank/DDBJ databases">
        <title>Spongiibacterium sp. HME9304 Genome sequencing and assembly.</title>
        <authorList>
            <person name="Kang H."/>
            <person name="Kim H."/>
            <person name="Joh K."/>
        </authorList>
    </citation>
    <scope>NUCLEOTIDE SEQUENCE [LARGE SCALE GENOMIC DNA]</scope>
    <source>
        <strain evidence="1 2">HME9304</strain>
    </source>
</reference>
<accession>A0A2Z4LSB0</accession>
<dbReference type="RefSeq" id="WP_112377934.1">
    <property type="nucleotide sequence ID" value="NZ_CP030104.1"/>
</dbReference>
<evidence type="ECO:0008006" key="3">
    <source>
        <dbReference type="Google" id="ProtNLM"/>
    </source>
</evidence>
<organism evidence="1 2">
    <name type="scientific">Flagellimonas maritima</name>
    <dbReference type="NCBI Taxonomy" id="1383885"/>
    <lineage>
        <taxon>Bacteria</taxon>
        <taxon>Pseudomonadati</taxon>
        <taxon>Bacteroidota</taxon>
        <taxon>Flavobacteriia</taxon>
        <taxon>Flavobacteriales</taxon>
        <taxon>Flavobacteriaceae</taxon>
        <taxon>Flagellimonas</taxon>
    </lineage>
</organism>
<dbReference type="OrthoDB" id="5903604at2"/>
<name>A0A2Z4LSB0_9FLAO</name>
<dbReference type="InterPro" id="IPR025935">
    <property type="entry name" value="AbiH"/>
</dbReference>
<proteinExistence type="predicted"/>
<dbReference type="AlphaFoldDB" id="A0A2Z4LSB0"/>
<dbReference type="Pfam" id="PF14253">
    <property type="entry name" value="AbiH"/>
    <property type="match status" value="1"/>
</dbReference>
<protein>
    <recommendedName>
        <fullName evidence="3">Bacteriophage abortive infection AbiH</fullName>
    </recommendedName>
</protein>
<dbReference type="KEGG" id="spon:HME9304_01465"/>
<gene>
    <name evidence="1" type="ORF">HME9304_01465</name>
</gene>
<dbReference type="Proteomes" id="UP000248536">
    <property type="component" value="Chromosome"/>
</dbReference>
<dbReference type="EMBL" id="CP030104">
    <property type="protein sequence ID" value="AWX44464.1"/>
    <property type="molecule type" value="Genomic_DNA"/>
</dbReference>
<sequence>MKRIILIGNGFDRSLGFLTSYSNFLDWLFWKALSELEKVKPDTNKGLVIFKRESKFFCLTANSSLITKFREFSNTNFGYIGIYRKFVNLRTTGIKLEIRYRDNLIEQLYNNYEREKWVDIEQLYFDLLIDTKDSDIIEFNKTFRLIKECLAVYLNSLNTNSQKLKHAYNSYRKHFFTPRLEYNTKLRYWEETNINPGGIYFVNFNYTFILRDLLNQDPRMFDDKDVINHIHGDLSKPRDIVFGYGNENSDKYFEVEKKNNSFLENIKSNNYFDNTHYKDLLINLENQFEVYIYGLSCGLSDHILLKTIMEHKNCFQIRIFYKKEINGGDNFRETLINLSRAFSNKSLMRSRIISKQENDFIPQKH</sequence>